<keyword evidence="4" id="KW-1185">Reference proteome</keyword>
<name>A0ABV6XLF8_9ACTN</name>
<evidence type="ECO:0000313" key="4">
    <source>
        <dbReference type="Proteomes" id="UP001592581"/>
    </source>
</evidence>
<protein>
    <submittedName>
        <fullName evidence="3">MerR family transcriptional regulator</fullName>
    </submittedName>
</protein>
<gene>
    <name evidence="3" type="ORF">ABUW04_12620</name>
</gene>
<dbReference type="PANTHER" id="PTHR30204">
    <property type="entry name" value="REDOX-CYCLING DRUG-SENSING TRANSCRIPTIONAL ACTIVATOR SOXR"/>
    <property type="match status" value="1"/>
</dbReference>
<accession>A0ABV6XLF8</accession>
<proteinExistence type="predicted"/>
<evidence type="ECO:0000259" key="2">
    <source>
        <dbReference type="PROSITE" id="PS50937"/>
    </source>
</evidence>
<dbReference type="PRINTS" id="PR00040">
    <property type="entry name" value="HTHMERR"/>
</dbReference>
<feature type="domain" description="HTH merR-type" evidence="2">
    <location>
        <begin position="1"/>
        <end position="73"/>
    </location>
</feature>
<dbReference type="InterPro" id="IPR009061">
    <property type="entry name" value="DNA-bd_dom_put_sf"/>
</dbReference>
<organism evidence="3 4">
    <name type="scientific">Streptacidiphilus jeojiensis</name>
    <dbReference type="NCBI Taxonomy" id="3229225"/>
    <lineage>
        <taxon>Bacteria</taxon>
        <taxon>Bacillati</taxon>
        <taxon>Actinomycetota</taxon>
        <taxon>Actinomycetes</taxon>
        <taxon>Kitasatosporales</taxon>
        <taxon>Streptomycetaceae</taxon>
        <taxon>Streptacidiphilus</taxon>
    </lineage>
</organism>
<reference evidence="3 4" key="1">
    <citation type="submission" date="2024-06" db="EMBL/GenBank/DDBJ databases">
        <authorList>
            <person name="Lee S.D."/>
        </authorList>
    </citation>
    <scope>NUCLEOTIDE SEQUENCE [LARGE SCALE GENOMIC DNA]</scope>
    <source>
        <strain evidence="3 4">N1-10</strain>
    </source>
</reference>
<dbReference type="RefSeq" id="WP_380564610.1">
    <property type="nucleotide sequence ID" value="NZ_JBEUKS010000004.1"/>
</dbReference>
<dbReference type="InterPro" id="IPR047057">
    <property type="entry name" value="MerR_fam"/>
</dbReference>
<dbReference type="InterPro" id="IPR000551">
    <property type="entry name" value="MerR-type_HTH_dom"/>
</dbReference>
<dbReference type="Pfam" id="PF13411">
    <property type="entry name" value="MerR_1"/>
    <property type="match status" value="1"/>
</dbReference>
<keyword evidence="1" id="KW-0238">DNA-binding</keyword>
<dbReference type="SUPFAM" id="SSF46955">
    <property type="entry name" value="Putative DNA-binding domain"/>
    <property type="match status" value="1"/>
</dbReference>
<dbReference type="PANTHER" id="PTHR30204:SF98">
    <property type="entry name" value="HTH-TYPE TRANSCRIPTIONAL REGULATOR ADHR"/>
    <property type="match status" value="1"/>
</dbReference>
<dbReference type="Gene3D" id="1.10.1660.10">
    <property type="match status" value="1"/>
</dbReference>
<dbReference type="PROSITE" id="PS50937">
    <property type="entry name" value="HTH_MERR_2"/>
    <property type="match status" value="1"/>
</dbReference>
<dbReference type="EMBL" id="JBEUKS010000004">
    <property type="protein sequence ID" value="MFC1439103.1"/>
    <property type="molecule type" value="Genomic_DNA"/>
</dbReference>
<dbReference type="SMART" id="SM00422">
    <property type="entry name" value="HTH_MERR"/>
    <property type="match status" value="1"/>
</dbReference>
<dbReference type="Proteomes" id="UP001592581">
    <property type="component" value="Unassembled WGS sequence"/>
</dbReference>
<comment type="caution">
    <text evidence="3">The sequence shown here is derived from an EMBL/GenBank/DDBJ whole genome shotgun (WGS) entry which is preliminary data.</text>
</comment>
<sequence>MTDFLSPGQVVERSGFSLDTLRYYERIGLLDRIERGPGGRRRYADEDLEWLGVLRCLRDTGMPIAQMRRYAELARAGDSTIAERMALLVEHDEQVERTVADLRSQQSHLKEKISWYRTQLPGPQAASER</sequence>
<evidence type="ECO:0000256" key="1">
    <source>
        <dbReference type="ARBA" id="ARBA00023125"/>
    </source>
</evidence>
<evidence type="ECO:0000313" key="3">
    <source>
        <dbReference type="EMBL" id="MFC1439103.1"/>
    </source>
</evidence>
<dbReference type="CDD" id="cd01109">
    <property type="entry name" value="HTH_YyaN"/>
    <property type="match status" value="1"/>
</dbReference>